<dbReference type="PANTHER" id="PTHR35401:SF2">
    <property type="entry name" value="ABC-TYPE TRANSPORT SYSTEM"/>
    <property type="match status" value="1"/>
</dbReference>
<dbReference type="InterPro" id="IPR014795">
    <property type="entry name" value="TacA_1-like"/>
</dbReference>
<dbReference type="SUPFAM" id="SSF47598">
    <property type="entry name" value="Ribbon-helix-helix"/>
    <property type="match status" value="1"/>
</dbReference>
<dbReference type="AlphaFoldDB" id="A0AAJ0U621"/>
<dbReference type="InterPro" id="IPR010985">
    <property type="entry name" value="Ribbon_hlx_hlx"/>
</dbReference>
<dbReference type="Gene3D" id="1.20.5.780">
    <property type="entry name" value="Single helix bin"/>
    <property type="match status" value="1"/>
</dbReference>
<keyword evidence="4" id="KW-1185">Reference proteome</keyword>
<comment type="caution">
    <text evidence="3">The sequence shown here is derived from an EMBL/GenBank/DDBJ whole genome shotgun (WGS) entry which is preliminary data.</text>
</comment>
<reference evidence="3" key="2">
    <citation type="journal article" date="2020" name="Microorganisms">
        <title>Osmotic Adaptation and Compatible Solute Biosynthesis of Phototrophic Bacteria as Revealed from Genome Analyses.</title>
        <authorList>
            <person name="Imhoff J.F."/>
            <person name="Rahn T."/>
            <person name="Kunzel S."/>
            <person name="Keller A."/>
            <person name="Neulinger S.C."/>
        </authorList>
    </citation>
    <scope>NUCLEOTIDE SEQUENCE</scope>
    <source>
        <strain evidence="3">DSM 11080</strain>
    </source>
</reference>
<gene>
    <name evidence="3" type="ORF">CKO40_15250</name>
</gene>
<evidence type="ECO:0000313" key="4">
    <source>
        <dbReference type="Proteomes" id="UP001296776"/>
    </source>
</evidence>
<proteinExistence type="inferred from homology"/>
<dbReference type="GO" id="GO:0006355">
    <property type="term" value="P:regulation of DNA-templated transcription"/>
    <property type="evidence" value="ECO:0007669"/>
    <property type="project" value="InterPro"/>
</dbReference>
<sequence length="90" mass="9819">MGKQARLEARVSPDVHALLKRAAEIEGRSLSDFVVTAARQAAEKTVVQADVITLSYEDQLRFAQALIDPPPLASAMERAIDRYKRTAGPA</sequence>
<dbReference type="Pfam" id="PF08681">
    <property type="entry name" value="TacA1"/>
    <property type="match status" value="1"/>
</dbReference>
<dbReference type="PANTHER" id="PTHR35401">
    <property type="entry name" value="COPG FAMILY HELIX-TURN-HELIX PROTEIN-RELATED-RELATED"/>
    <property type="match status" value="1"/>
</dbReference>
<keyword evidence="1" id="KW-1277">Toxin-antitoxin system</keyword>
<protein>
    <recommendedName>
        <fullName evidence="5">DUF1778 domain-containing protein</fullName>
    </recommendedName>
</protein>
<dbReference type="EMBL" id="NRSJ01000029">
    <property type="protein sequence ID" value="MBK1705872.1"/>
    <property type="molecule type" value="Genomic_DNA"/>
</dbReference>
<accession>A0AAJ0U621</accession>
<comment type="similarity">
    <text evidence="2">Belongs to the TacA antitoxin family.</text>
</comment>
<name>A0AAJ0U621_9GAMM</name>
<dbReference type="Proteomes" id="UP001296776">
    <property type="component" value="Unassembled WGS sequence"/>
</dbReference>
<dbReference type="RefSeq" id="WP_200347135.1">
    <property type="nucleotide sequence ID" value="NZ_NRSJ01000029.1"/>
</dbReference>
<evidence type="ECO:0008006" key="5">
    <source>
        <dbReference type="Google" id="ProtNLM"/>
    </source>
</evidence>
<evidence type="ECO:0000256" key="2">
    <source>
        <dbReference type="ARBA" id="ARBA00049988"/>
    </source>
</evidence>
<dbReference type="NCBIfam" id="NF041551">
    <property type="entry name" value="YlcI_YnfO_N"/>
    <property type="match status" value="1"/>
</dbReference>
<evidence type="ECO:0000256" key="1">
    <source>
        <dbReference type="ARBA" id="ARBA00022649"/>
    </source>
</evidence>
<evidence type="ECO:0000313" key="3">
    <source>
        <dbReference type="EMBL" id="MBK1705872.1"/>
    </source>
</evidence>
<reference evidence="3" key="1">
    <citation type="submission" date="2017-08" db="EMBL/GenBank/DDBJ databases">
        <authorList>
            <person name="Imhoff J.F."/>
            <person name="Rahn T."/>
            <person name="Kuenzel S."/>
            <person name="Neulinger S.C."/>
        </authorList>
    </citation>
    <scope>NUCLEOTIDE SEQUENCE</scope>
    <source>
        <strain evidence="3">DSM 11080</strain>
    </source>
</reference>
<organism evidence="3 4">
    <name type="scientific">Halochromatium glycolicum</name>
    <dbReference type="NCBI Taxonomy" id="85075"/>
    <lineage>
        <taxon>Bacteria</taxon>
        <taxon>Pseudomonadati</taxon>
        <taxon>Pseudomonadota</taxon>
        <taxon>Gammaproteobacteria</taxon>
        <taxon>Chromatiales</taxon>
        <taxon>Chromatiaceae</taxon>
        <taxon>Halochromatium</taxon>
    </lineage>
</organism>